<evidence type="ECO:0000313" key="3">
    <source>
        <dbReference type="EMBL" id="MBO7745617.1"/>
    </source>
</evidence>
<dbReference type="PROSITE" id="PS50012">
    <property type="entry name" value="RCC1_3"/>
    <property type="match status" value="2"/>
</dbReference>
<dbReference type="InterPro" id="IPR012854">
    <property type="entry name" value="Cu_amine_oxidase-like_N"/>
</dbReference>
<dbReference type="RefSeq" id="WP_208848457.1">
    <property type="nucleotide sequence ID" value="NZ_JAGGDJ010000011.1"/>
</dbReference>
<dbReference type="InterPro" id="IPR051553">
    <property type="entry name" value="Ran_GTPase-activating"/>
</dbReference>
<keyword evidence="4" id="KW-1185">Reference proteome</keyword>
<proteinExistence type="predicted"/>
<dbReference type="PANTHER" id="PTHR45982">
    <property type="entry name" value="REGULATOR OF CHROMOSOME CONDENSATION"/>
    <property type="match status" value="1"/>
</dbReference>
<organism evidence="3 4">
    <name type="scientific">Paenibacillus artemisiicola</name>
    <dbReference type="NCBI Taxonomy" id="1172618"/>
    <lineage>
        <taxon>Bacteria</taxon>
        <taxon>Bacillati</taxon>
        <taxon>Bacillota</taxon>
        <taxon>Bacilli</taxon>
        <taxon>Bacillales</taxon>
        <taxon>Paenibacillaceae</taxon>
        <taxon>Paenibacillus</taxon>
    </lineage>
</organism>
<dbReference type="Pfam" id="PF07833">
    <property type="entry name" value="Cu_amine_oxidN1"/>
    <property type="match status" value="1"/>
</dbReference>
<evidence type="ECO:0000259" key="2">
    <source>
        <dbReference type="Pfam" id="PF07833"/>
    </source>
</evidence>
<accession>A0ABS3WBF3</accession>
<dbReference type="PANTHER" id="PTHR45982:SF1">
    <property type="entry name" value="REGULATOR OF CHROMOSOME CONDENSATION"/>
    <property type="match status" value="1"/>
</dbReference>
<evidence type="ECO:0000256" key="1">
    <source>
        <dbReference type="SAM" id="SignalP"/>
    </source>
</evidence>
<dbReference type="SUPFAM" id="SSF50985">
    <property type="entry name" value="RCC1/BLIP-II"/>
    <property type="match status" value="1"/>
</dbReference>
<comment type="caution">
    <text evidence="3">The sequence shown here is derived from an EMBL/GenBank/DDBJ whole genome shotgun (WGS) entry which is preliminary data.</text>
</comment>
<dbReference type="EMBL" id="JAGGDJ010000011">
    <property type="protein sequence ID" value="MBO7745617.1"/>
    <property type="molecule type" value="Genomic_DNA"/>
</dbReference>
<dbReference type="InterPro" id="IPR000408">
    <property type="entry name" value="Reg_chr_condens"/>
</dbReference>
<feature type="signal peptide" evidence="1">
    <location>
        <begin position="1"/>
        <end position="29"/>
    </location>
</feature>
<reference evidence="3 4" key="1">
    <citation type="submission" date="2021-03" db="EMBL/GenBank/DDBJ databases">
        <title>Paenibacillus artemisicola MWE-103 whole genome sequence.</title>
        <authorList>
            <person name="Ham Y.J."/>
        </authorList>
    </citation>
    <scope>NUCLEOTIDE SEQUENCE [LARGE SCALE GENOMIC DNA]</scope>
    <source>
        <strain evidence="3 4">MWE-103</strain>
    </source>
</reference>
<feature type="domain" description="Copper amine oxidase-like N-terminal" evidence="2">
    <location>
        <begin position="379"/>
        <end position="479"/>
    </location>
</feature>
<protein>
    <recommendedName>
        <fullName evidence="2">Copper amine oxidase-like N-terminal domain-containing protein</fullName>
    </recommendedName>
</protein>
<dbReference type="Proteomes" id="UP000670947">
    <property type="component" value="Unassembled WGS sequence"/>
</dbReference>
<dbReference type="Gene3D" id="2.130.10.30">
    <property type="entry name" value="Regulator of chromosome condensation 1/beta-lactamase-inhibitor protein II"/>
    <property type="match status" value="2"/>
</dbReference>
<dbReference type="InterPro" id="IPR009091">
    <property type="entry name" value="RCC1/BLIP-II"/>
</dbReference>
<gene>
    <name evidence="3" type="ORF">I8J29_15510</name>
</gene>
<feature type="chain" id="PRO_5045443150" description="Copper amine oxidase-like N-terminal domain-containing protein" evidence="1">
    <location>
        <begin position="30"/>
        <end position="485"/>
    </location>
</feature>
<evidence type="ECO:0000313" key="4">
    <source>
        <dbReference type="Proteomes" id="UP000670947"/>
    </source>
</evidence>
<keyword evidence="1" id="KW-0732">Signal</keyword>
<sequence length="485" mass="49698">MANRYPKLLSAALAAAALTGAVAAAPASAAQPAQAPAAGTAFSQIIAGNYYSAALRADGTVWSWGRNLYGEIGVLAQNAVTSIAAPVRLPNLSGIAAIATNGSGMNVARKADGTVWEWGSVPGLKPTPRSSTLPAQVQGLANVTAVTAVEAGTGIALTGDARLLTWSHAGADGKAAVTAVPGTYKWTNLIACGDLAFALDASGGVWGLGVRRDANGVTTLAQPFKLAGLPAMKQLSAQANYGRLYGVDRSGGAWTWKLDLSAFHREGKPGAARVDGKPARLYPQLKAKEVQAGGYGLLLIENGEVWTIGKGPNGQEGRIKGLSGIVSIASGGYHDLALDAKGRVWGWGADNWNETGSVRPSGDGMLYAPTPVQPAIDVYVNGKRLLSPFPARIDGGNVSVPMRDVLQALGGSFAVAPDYATTLTYGGSTAVLTQGGGIVDGKPVVLAPVRRSFSGVSMIPAGLLRQLGVQAAWDGKRGELRLAGR</sequence>
<dbReference type="Pfam" id="PF13540">
    <property type="entry name" value="RCC1_2"/>
    <property type="match status" value="2"/>
</dbReference>
<name>A0ABS3WBF3_9BACL</name>